<reference evidence="2 3" key="1">
    <citation type="submission" date="2016-10" db="EMBL/GenBank/DDBJ databases">
        <authorList>
            <person name="de Groot N.N."/>
        </authorList>
    </citation>
    <scope>NUCLEOTIDE SEQUENCE [LARGE SCALE GENOMIC DNA]</scope>
    <source>
        <strain evidence="2 3">CGMCC 1.6291</strain>
    </source>
</reference>
<proteinExistence type="predicted"/>
<gene>
    <name evidence="2" type="ORF">SAMN04488052_10195</name>
</gene>
<name>A0A1H8PR09_9GAMM</name>
<sequence>MPGSAGTPPTSCTCYDHPAMIATLQVLIIITVANAAPVVLSYVLGRRSGRPVDGGSRWRDGRRVFGPSKTVRGVIAAVIATTGVTALLGLPLLVGAAAGALAMAGDLASSFAKRRMGLMPSSRFIGLDQVPEAFLPLLVLIPLPMISTTSGVAAAALFVLLGPPASWMLYRAGIRREPH</sequence>
<feature type="transmembrane region" description="Helical" evidence="1">
    <location>
        <begin position="20"/>
        <end position="44"/>
    </location>
</feature>
<feature type="transmembrane region" description="Helical" evidence="1">
    <location>
        <begin position="64"/>
        <end position="86"/>
    </location>
</feature>
<dbReference type="InterPro" id="IPR032690">
    <property type="entry name" value="CarS"/>
</dbReference>
<dbReference type="STRING" id="406100.SAMN04488052_10195"/>
<feature type="transmembrane region" description="Helical" evidence="1">
    <location>
        <begin position="133"/>
        <end position="161"/>
    </location>
</feature>
<organism evidence="2 3">
    <name type="scientific">Aquisalimonas asiatica</name>
    <dbReference type="NCBI Taxonomy" id="406100"/>
    <lineage>
        <taxon>Bacteria</taxon>
        <taxon>Pseudomonadati</taxon>
        <taxon>Pseudomonadota</taxon>
        <taxon>Gammaproteobacteria</taxon>
        <taxon>Chromatiales</taxon>
        <taxon>Ectothiorhodospiraceae</taxon>
        <taxon>Aquisalimonas</taxon>
    </lineage>
</organism>
<keyword evidence="1" id="KW-0812">Transmembrane</keyword>
<dbReference type="AlphaFoldDB" id="A0A1H8PR09"/>
<keyword evidence="3" id="KW-1185">Reference proteome</keyword>
<dbReference type="Proteomes" id="UP000199657">
    <property type="component" value="Unassembled WGS sequence"/>
</dbReference>
<evidence type="ECO:0000313" key="3">
    <source>
        <dbReference type="Proteomes" id="UP000199657"/>
    </source>
</evidence>
<dbReference type="Pfam" id="PF01864">
    <property type="entry name" value="CarS-like"/>
    <property type="match status" value="1"/>
</dbReference>
<protein>
    <submittedName>
        <fullName evidence="2">Putative integral membrane protein DUF46</fullName>
    </submittedName>
</protein>
<dbReference type="PANTHER" id="PTHR39650:SF1">
    <property type="entry name" value="CDP-ARCHAEOL SYNTHASE"/>
    <property type="match status" value="1"/>
</dbReference>
<dbReference type="EMBL" id="FOEG01000001">
    <property type="protein sequence ID" value="SEO44191.1"/>
    <property type="molecule type" value="Genomic_DNA"/>
</dbReference>
<evidence type="ECO:0000313" key="2">
    <source>
        <dbReference type="EMBL" id="SEO44191.1"/>
    </source>
</evidence>
<accession>A0A1H8PR09</accession>
<dbReference type="PANTHER" id="PTHR39650">
    <property type="entry name" value="CDP-ARCHAEOL SYNTHASE"/>
    <property type="match status" value="1"/>
</dbReference>
<keyword evidence="1" id="KW-1133">Transmembrane helix</keyword>
<keyword evidence="1" id="KW-0472">Membrane</keyword>
<evidence type="ECO:0000256" key="1">
    <source>
        <dbReference type="SAM" id="Phobius"/>
    </source>
</evidence>